<dbReference type="InParanoid" id="W2S9H5"/>
<dbReference type="VEuPathDB" id="FungiDB:HMPREF1541_10358"/>
<dbReference type="OrthoDB" id="427960at2759"/>
<dbReference type="AlphaFoldDB" id="W2S9H5"/>
<dbReference type="RefSeq" id="XP_008713251.1">
    <property type="nucleotide sequence ID" value="XM_008715029.1"/>
</dbReference>
<feature type="compositionally biased region" description="Basic and acidic residues" evidence="1">
    <location>
        <begin position="78"/>
        <end position="93"/>
    </location>
</feature>
<feature type="compositionally biased region" description="Basic residues" evidence="1">
    <location>
        <begin position="205"/>
        <end position="224"/>
    </location>
</feature>
<dbReference type="Proteomes" id="UP000030752">
    <property type="component" value="Unassembled WGS sequence"/>
</dbReference>
<accession>W2S9H5</accession>
<protein>
    <submittedName>
        <fullName evidence="2">Uncharacterized protein</fullName>
    </submittedName>
</protein>
<gene>
    <name evidence="2" type="ORF">HMPREF1541_10358</name>
</gene>
<keyword evidence="3" id="KW-1185">Reference proteome</keyword>
<reference evidence="2 3" key="1">
    <citation type="submission" date="2013-03" db="EMBL/GenBank/DDBJ databases">
        <title>The Genome Sequence of Phialophora europaea CBS 101466.</title>
        <authorList>
            <consortium name="The Broad Institute Genomics Platform"/>
            <person name="Cuomo C."/>
            <person name="de Hoog S."/>
            <person name="Gorbushina A."/>
            <person name="Walker B."/>
            <person name="Young S.K."/>
            <person name="Zeng Q."/>
            <person name="Gargeya S."/>
            <person name="Fitzgerald M."/>
            <person name="Haas B."/>
            <person name="Abouelleil A."/>
            <person name="Allen A.W."/>
            <person name="Alvarado L."/>
            <person name="Arachchi H.M."/>
            <person name="Berlin A.M."/>
            <person name="Chapman S.B."/>
            <person name="Gainer-Dewar J."/>
            <person name="Goldberg J."/>
            <person name="Griggs A."/>
            <person name="Gujja S."/>
            <person name="Hansen M."/>
            <person name="Howarth C."/>
            <person name="Imamovic A."/>
            <person name="Ireland A."/>
            <person name="Larimer J."/>
            <person name="McCowan C."/>
            <person name="Murphy C."/>
            <person name="Pearson M."/>
            <person name="Poon T.W."/>
            <person name="Priest M."/>
            <person name="Roberts A."/>
            <person name="Saif S."/>
            <person name="Shea T."/>
            <person name="Sisk P."/>
            <person name="Sykes S."/>
            <person name="Wortman J."/>
            <person name="Nusbaum C."/>
            <person name="Birren B."/>
        </authorList>
    </citation>
    <scope>NUCLEOTIDE SEQUENCE [LARGE SCALE GENOMIC DNA]</scope>
    <source>
        <strain evidence="2 3">CBS 101466</strain>
    </source>
</reference>
<organism evidence="2 3">
    <name type="scientific">Cyphellophora europaea (strain CBS 101466)</name>
    <name type="common">Phialophora europaea</name>
    <dbReference type="NCBI Taxonomy" id="1220924"/>
    <lineage>
        <taxon>Eukaryota</taxon>
        <taxon>Fungi</taxon>
        <taxon>Dikarya</taxon>
        <taxon>Ascomycota</taxon>
        <taxon>Pezizomycotina</taxon>
        <taxon>Eurotiomycetes</taxon>
        <taxon>Chaetothyriomycetidae</taxon>
        <taxon>Chaetothyriales</taxon>
        <taxon>Cyphellophoraceae</taxon>
        <taxon>Cyphellophora</taxon>
    </lineage>
</organism>
<name>W2S9H5_CYPE1</name>
<proteinExistence type="predicted"/>
<dbReference type="HOGENOM" id="CLU_1234977_0_0_1"/>
<dbReference type="eggNOG" id="ENOG502SC34">
    <property type="taxonomic scope" value="Eukaryota"/>
</dbReference>
<feature type="compositionally biased region" description="Polar residues" evidence="1">
    <location>
        <begin position="61"/>
        <end position="70"/>
    </location>
</feature>
<feature type="compositionally biased region" description="Low complexity" evidence="1">
    <location>
        <begin position="32"/>
        <end position="44"/>
    </location>
</feature>
<dbReference type="STRING" id="1220924.W2S9H5"/>
<feature type="region of interest" description="Disordered" evidence="1">
    <location>
        <begin position="1"/>
        <end position="224"/>
    </location>
</feature>
<evidence type="ECO:0000313" key="2">
    <source>
        <dbReference type="EMBL" id="ETN44688.1"/>
    </source>
</evidence>
<evidence type="ECO:0000313" key="3">
    <source>
        <dbReference type="Proteomes" id="UP000030752"/>
    </source>
</evidence>
<dbReference type="EMBL" id="KB822714">
    <property type="protein sequence ID" value="ETN44688.1"/>
    <property type="molecule type" value="Genomic_DNA"/>
</dbReference>
<dbReference type="GeneID" id="19977697"/>
<sequence>MSGQSTPNASAQPKQMSSRLLNMKFMQRATASTPSGSPSQSFSDPRSKRRKTDTTSRNSTPYKSGESTPLSHFAAQIMEDREAQGSSRTTREGDETEWVLKVNIPPTNGHLDDTDGSEDDIWSTKVTGRQTFGGFKRQRKQPTKAPRDDADADLSSASEGEISDSDNSPKGRPNGGTDRFFTKQGHRQVSDNASPLRAHAQQQDRKRKKGADKSGGRKKARKTM</sequence>
<feature type="compositionally biased region" description="Polar residues" evidence="1">
    <location>
        <begin position="1"/>
        <end position="20"/>
    </location>
</feature>
<evidence type="ECO:0000256" key="1">
    <source>
        <dbReference type="SAM" id="MobiDB-lite"/>
    </source>
</evidence>